<dbReference type="InterPro" id="IPR041581">
    <property type="entry name" value="Glyoxalase_6"/>
</dbReference>
<dbReference type="EMBL" id="JBHUCM010000042">
    <property type="protein sequence ID" value="MFD1543929.1"/>
    <property type="molecule type" value="Genomic_DNA"/>
</dbReference>
<evidence type="ECO:0000313" key="2">
    <source>
        <dbReference type="EMBL" id="MFD1543929.1"/>
    </source>
</evidence>
<comment type="caution">
    <text evidence="2">The sequence shown here is derived from an EMBL/GenBank/DDBJ whole genome shotgun (WGS) entry which is preliminary data.</text>
</comment>
<proteinExistence type="predicted"/>
<dbReference type="PANTHER" id="PTHR35908:SF1">
    <property type="entry name" value="CONSERVED PROTEIN"/>
    <property type="match status" value="1"/>
</dbReference>
<gene>
    <name evidence="2" type="ORF">ACFSJ0_43290</name>
</gene>
<evidence type="ECO:0000313" key="3">
    <source>
        <dbReference type="Proteomes" id="UP001597097"/>
    </source>
</evidence>
<dbReference type="Proteomes" id="UP001597097">
    <property type="component" value="Unassembled WGS sequence"/>
</dbReference>
<name>A0ABW4GNG0_9ACTN</name>
<evidence type="ECO:0000259" key="1">
    <source>
        <dbReference type="Pfam" id="PF18029"/>
    </source>
</evidence>
<reference evidence="3" key="1">
    <citation type="journal article" date="2019" name="Int. J. Syst. Evol. Microbiol.">
        <title>The Global Catalogue of Microorganisms (GCM) 10K type strain sequencing project: providing services to taxonomists for standard genome sequencing and annotation.</title>
        <authorList>
            <consortium name="The Broad Institute Genomics Platform"/>
            <consortium name="The Broad Institute Genome Sequencing Center for Infectious Disease"/>
            <person name="Wu L."/>
            <person name="Ma J."/>
        </authorList>
    </citation>
    <scope>NUCLEOTIDE SEQUENCE [LARGE SCALE GENOMIC DNA]</scope>
    <source>
        <strain evidence="3">CGMCC 1.15399</strain>
    </source>
</reference>
<feature type="domain" description="Glyoxalase-like" evidence="1">
    <location>
        <begin position="5"/>
        <end position="149"/>
    </location>
</feature>
<organism evidence="2 3">
    <name type="scientific">Nonomuraea guangzhouensis</name>
    <dbReference type="NCBI Taxonomy" id="1291555"/>
    <lineage>
        <taxon>Bacteria</taxon>
        <taxon>Bacillati</taxon>
        <taxon>Actinomycetota</taxon>
        <taxon>Actinomycetes</taxon>
        <taxon>Streptosporangiales</taxon>
        <taxon>Streptosporangiaceae</taxon>
        <taxon>Nonomuraea</taxon>
    </lineage>
</organism>
<dbReference type="Pfam" id="PF18029">
    <property type="entry name" value="Glyoxalase_6"/>
    <property type="match status" value="1"/>
</dbReference>
<keyword evidence="3" id="KW-1185">Reference proteome</keyword>
<protein>
    <submittedName>
        <fullName evidence="2">VOC family protein</fullName>
    </submittedName>
</protein>
<dbReference type="PANTHER" id="PTHR35908">
    <property type="entry name" value="HYPOTHETICAL FUSION PROTEIN"/>
    <property type="match status" value="1"/>
</dbReference>
<sequence>MVFFQLVIDCAAPDRLARFWADGLGYELEEPPGHFDTWREYWQSIGVPEEELGDGDCADSIVDPEGAGPRIWFQQVPEGKVVKNRFHLDIKVGGKREEVPLATRRARVDAKVEQLVRAGASVVRVLAEPGVDHYAVAMTDPEGNEFDVV</sequence>
<accession>A0ABW4GNG0</accession>
<dbReference type="RefSeq" id="WP_219535027.1">
    <property type="nucleotide sequence ID" value="NZ_JAHKRM010000024.1"/>
</dbReference>